<reference evidence="1 2" key="1">
    <citation type="submission" date="2020-02" db="EMBL/GenBank/DDBJ databases">
        <title>Draft genome sequence of Haematococcus lacustris strain NIES-144.</title>
        <authorList>
            <person name="Morimoto D."/>
            <person name="Nakagawa S."/>
            <person name="Yoshida T."/>
            <person name="Sawayama S."/>
        </authorList>
    </citation>
    <scope>NUCLEOTIDE SEQUENCE [LARGE SCALE GENOMIC DNA]</scope>
    <source>
        <strain evidence="1 2">NIES-144</strain>
    </source>
</reference>
<protein>
    <submittedName>
        <fullName evidence="1">Uncharacterized protein</fullName>
    </submittedName>
</protein>
<accession>A0A699ZC52</accession>
<dbReference type="Proteomes" id="UP000485058">
    <property type="component" value="Unassembled WGS sequence"/>
</dbReference>
<evidence type="ECO:0000313" key="2">
    <source>
        <dbReference type="Proteomes" id="UP000485058"/>
    </source>
</evidence>
<keyword evidence="2" id="KW-1185">Reference proteome</keyword>
<name>A0A699ZC52_HAELA</name>
<comment type="caution">
    <text evidence="1">The sequence shown here is derived from an EMBL/GenBank/DDBJ whole genome shotgun (WGS) entry which is preliminary data.</text>
</comment>
<dbReference type="EMBL" id="BLLF01001598">
    <property type="protein sequence ID" value="GFH20223.1"/>
    <property type="molecule type" value="Genomic_DNA"/>
</dbReference>
<evidence type="ECO:0000313" key="1">
    <source>
        <dbReference type="EMBL" id="GFH20223.1"/>
    </source>
</evidence>
<sequence>MLKGRLQSTISFTRGDGHQRELSTCCSGWSQHLVAPRRPPRSLAYTLQWLPQVLGGLGLVPSLRSVSAGLELPRARASTSPFTTA</sequence>
<gene>
    <name evidence="1" type="ORF">HaLaN_17311</name>
</gene>
<organism evidence="1 2">
    <name type="scientific">Haematococcus lacustris</name>
    <name type="common">Green alga</name>
    <name type="synonym">Haematococcus pluvialis</name>
    <dbReference type="NCBI Taxonomy" id="44745"/>
    <lineage>
        <taxon>Eukaryota</taxon>
        <taxon>Viridiplantae</taxon>
        <taxon>Chlorophyta</taxon>
        <taxon>core chlorophytes</taxon>
        <taxon>Chlorophyceae</taxon>
        <taxon>CS clade</taxon>
        <taxon>Chlamydomonadales</taxon>
        <taxon>Haematococcaceae</taxon>
        <taxon>Haematococcus</taxon>
    </lineage>
</organism>
<feature type="non-terminal residue" evidence="1">
    <location>
        <position position="1"/>
    </location>
</feature>
<proteinExistence type="predicted"/>
<dbReference type="AlphaFoldDB" id="A0A699ZC52"/>